<dbReference type="InterPro" id="IPR025303">
    <property type="entry name" value="PdaC"/>
</dbReference>
<evidence type="ECO:0000259" key="1">
    <source>
        <dbReference type="Pfam" id="PF11738"/>
    </source>
</evidence>
<dbReference type="Pfam" id="PF11738">
    <property type="entry name" value="DUF3298"/>
    <property type="match status" value="1"/>
</dbReference>
<dbReference type="Proteomes" id="UP000665561">
    <property type="component" value="Unassembled WGS sequence"/>
</dbReference>
<feature type="domain" description="DUF3298" evidence="1">
    <location>
        <begin position="114"/>
        <end position="183"/>
    </location>
</feature>
<dbReference type="Gene3D" id="3.30.565.40">
    <property type="entry name" value="Fervidobacterium nodosum Rt17-B1 like"/>
    <property type="match status" value="1"/>
</dbReference>
<organism evidence="3 4">
    <name type="scientific">Paenibacillus glycinis</name>
    <dbReference type="NCBI Taxonomy" id="2697035"/>
    <lineage>
        <taxon>Bacteria</taxon>
        <taxon>Bacillati</taxon>
        <taxon>Bacillota</taxon>
        <taxon>Bacilli</taxon>
        <taxon>Bacillales</taxon>
        <taxon>Paenibacillaceae</taxon>
        <taxon>Paenibacillus</taxon>
    </lineage>
</organism>
<evidence type="ECO:0000313" key="3">
    <source>
        <dbReference type="EMBL" id="NBD23444.1"/>
    </source>
</evidence>
<gene>
    <name evidence="3" type="ORF">GT019_06130</name>
</gene>
<dbReference type="InterPro" id="IPR037126">
    <property type="entry name" value="PdaC/RsiV-like_sf"/>
</dbReference>
<dbReference type="RefSeq" id="WP_161741902.1">
    <property type="nucleotide sequence ID" value="NZ_JAAAMV010000002.1"/>
</dbReference>
<proteinExistence type="predicted"/>
<sequence>MAFQFQSPAVIQSSRVTFPKAELYVPVVNGLHVSARNAINNKIRQTERQLVQDQGALTDPRAEMIGYFETKTNEKNVLSLSLFNYAYTGGAHGLTLQESLTFDSGTGKVYTLAELFKPGSDYAKRLSDLIRAQIAERQIETFEPFKTIRPDQPFYIADRSLVIYFALYEITPYAYGFPYFPISVYDLSDIVNPNGPLGRMDVND</sequence>
<dbReference type="Gene3D" id="3.90.640.20">
    <property type="entry name" value="Heat-shock cognate protein, ATPase"/>
    <property type="match status" value="1"/>
</dbReference>
<keyword evidence="4" id="KW-1185">Reference proteome</keyword>
<dbReference type="InterPro" id="IPR021729">
    <property type="entry name" value="DUF3298"/>
</dbReference>
<evidence type="ECO:0000259" key="2">
    <source>
        <dbReference type="Pfam" id="PF13739"/>
    </source>
</evidence>
<protein>
    <submittedName>
        <fullName evidence="3">DUF3298 domain-containing protein</fullName>
    </submittedName>
</protein>
<accession>A0ABW9XLW0</accession>
<dbReference type="Pfam" id="PF13739">
    <property type="entry name" value="PdaC"/>
    <property type="match status" value="1"/>
</dbReference>
<reference evidence="3 4" key="1">
    <citation type="submission" date="2020-01" db="EMBL/GenBank/DDBJ databases">
        <title>Paenibacillus soybeanensis sp. nov. isolated from the nodules of soybean (Glycine max(L.) Merr).</title>
        <authorList>
            <person name="Wang H."/>
        </authorList>
    </citation>
    <scope>NUCLEOTIDE SEQUENCE [LARGE SCALE GENOMIC DNA]</scope>
    <source>
        <strain evidence="3 4">T1</strain>
    </source>
</reference>
<comment type="caution">
    <text evidence="3">The sequence shown here is derived from an EMBL/GenBank/DDBJ whole genome shotgun (WGS) entry which is preliminary data.</text>
</comment>
<name>A0ABW9XLW0_9BACL</name>
<evidence type="ECO:0000313" key="4">
    <source>
        <dbReference type="Proteomes" id="UP000665561"/>
    </source>
</evidence>
<dbReference type="EMBL" id="JAAAMV010000002">
    <property type="protein sequence ID" value="NBD23444.1"/>
    <property type="molecule type" value="Genomic_DNA"/>
</dbReference>
<feature type="domain" description="Deacetylase PdaC" evidence="2">
    <location>
        <begin position="26"/>
        <end position="95"/>
    </location>
</feature>